<accession>A0ABX6F2V3</accession>
<proteinExistence type="predicted"/>
<sequence length="272" mass="31512">MAGNANSNLDELLVALLAEYKPHLQTHSHRMKTWDDLLKEFNRRSGLRYRQTRTLKRRFDKLCSVYLKYGSVKVMNFDTFKQLVFEFEHERQKSSSSTIETSNALNRLARKLSETGEINDPPVGKALEEVQHDDVEDDGNVEDDERDPISVPSTANMESAEIILDDSEDDQTPLDSITVLPHTQMKRFRRQQLQENKLRSDLAHETLSNASNSTYGNNVNGLEVEGRASNEVSLQQQIYELQNSIEESRRREEEFRRQVSYKLDYIVSLLKE</sequence>
<keyword evidence="2" id="KW-1185">Reference proteome</keyword>
<dbReference type="EMBL" id="CP015061">
    <property type="protein sequence ID" value="QGN18145.1"/>
    <property type="molecule type" value="Genomic_DNA"/>
</dbReference>
<evidence type="ECO:0000313" key="2">
    <source>
        <dbReference type="Proteomes" id="UP000422736"/>
    </source>
</evidence>
<reference evidence="1 2" key="2">
    <citation type="submission" date="2019-11" db="EMBL/GenBank/DDBJ databases">
        <authorList>
            <person name="Lu H."/>
        </authorList>
    </citation>
    <scope>NUCLEOTIDE SEQUENCE [LARGE SCALE GENOMIC DNA]</scope>
    <source>
        <strain evidence="1 2">FIM1</strain>
    </source>
</reference>
<gene>
    <name evidence="1" type="primary">DAL82</name>
    <name evidence="1" type="ORF">FIM1_4468</name>
</gene>
<protein>
    <submittedName>
        <fullName evidence="1">Protein DAL82</fullName>
    </submittedName>
</protein>
<name>A0ABX6F2V3_KLUMA</name>
<organism evidence="1 2">
    <name type="scientific">Kluyveromyces marxianus</name>
    <name type="common">Yeast</name>
    <name type="synonym">Candida kefyr</name>
    <dbReference type="NCBI Taxonomy" id="4911"/>
    <lineage>
        <taxon>Eukaryota</taxon>
        <taxon>Fungi</taxon>
        <taxon>Dikarya</taxon>
        <taxon>Ascomycota</taxon>
        <taxon>Saccharomycotina</taxon>
        <taxon>Saccharomycetes</taxon>
        <taxon>Saccharomycetales</taxon>
        <taxon>Saccharomycetaceae</taxon>
        <taxon>Kluyveromyces</taxon>
    </lineage>
</organism>
<evidence type="ECO:0000313" key="1">
    <source>
        <dbReference type="EMBL" id="QGN18145.1"/>
    </source>
</evidence>
<reference evidence="1 2" key="1">
    <citation type="submission" date="2016-03" db="EMBL/GenBank/DDBJ databases">
        <title>How can Kluyveromyces marxianus grow so fast - potential evolutionary course in Saccharomyces Complex revealed by comparative genomics.</title>
        <authorList>
            <person name="Mo W."/>
            <person name="Lu W."/>
            <person name="Yang X."/>
            <person name="Qi J."/>
            <person name="Lv H."/>
        </authorList>
    </citation>
    <scope>NUCLEOTIDE SEQUENCE [LARGE SCALE GENOMIC DNA]</scope>
    <source>
        <strain evidence="1 2">FIM1</strain>
    </source>
</reference>
<dbReference type="Proteomes" id="UP000422736">
    <property type="component" value="Chromosome 7"/>
</dbReference>